<dbReference type="OrthoDB" id="3202396at2759"/>
<gene>
    <name evidence="1" type="ORF">BS50DRAFT_573419</name>
</gene>
<sequence>MFRVSTWLALGSLLQILSLVFLPLRLSGLAPILLLLQRFVKAARESRQIYTKVFRDVRLGRWTAVIPSKRADQKEAGVVMFVLGARVNHPQGRLPANGRQLGNLYDDMWQEADTNRVKWGYLGRTPMLMSTNDEKGFTMIWLSYWRDIQGLHQFSKSTAHITGQKAYQGDNKFPHIGIMHELYYARKDSTETLYNNFPPFGLGATKLIVDGEDGPTLEDPLIPDAKNWSTMFERMKRERESSDEA</sequence>
<evidence type="ECO:0000313" key="2">
    <source>
        <dbReference type="Proteomes" id="UP000240883"/>
    </source>
</evidence>
<protein>
    <recommendedName>
        <fullName evidence="3">DUF4188 domain-containing protein</fullName>
    </recommendedName>
</protein>
<dbReference type="InterPro" id="IPR025444">
    <property type="entry name" value="Monooxy_af470"/>
</dbReference>
<dbReference type="Proteomes" id="UP000240883">
    <property type="component" value="Unassembled WGS sequence"/>
</dbReference>
<dbReference type="Pfam" id="PF13826">
    <property type="entry name" value="Monooxy_af470-like"/>
    <property type="match status" value="1"/>
</dbReference>
<evidence type="ECO:0000313" key="1">
    <source>
        <dbReference type="EMBL" id="PSN66569.1"/>
    </source>
</evidence>
<accession>A0A2T2NMH4</accession>
<dbReference type="AlphaFoldDB" id="A0A2T2NMH4"/>
<name>A0A2T2NMH4_CORCC</name>
<organism evidence="1 2">
    <name type="scientific">Corynespora cassiicola Philippines</name>
    <dbReference type="NCBI Taxonomy" id="1448308"/>
    <lineage>
        <taxon>Eukaryota</taxon>
        <taxon>Fungi</taxon>
        <taxon>Dikarya</taxon>
        <taxon>Ascomycota</taxon>
        <taxon>Pezizomycotina</taxon>
        <taxon>Dothideomycetes</taxon>
        <taxon>Pleosporomycetidae</taxon>
        <taxon>Pleosporales</taxon>
        <taxon>Corynesporascaceae</taxon>
        <taxon>Corynespora</taxon>
    </lineage>
</organism>
<reference evidence="1 2" key="1">
    <citation type="journal article" date="2018" name="Front. Microbiol.">
        <title>Genome-Wide Analysis of Corynespora cassiicola Leaf Fall Disease Putative Effectors.</title>
        <authorList>
            <person name="Lopez D."/>
            <person name="Ribeiro S."/>
            <person name="Label P."/>
            <person name="Fumanal B."/>
            <person name="Venisse J.S."/>
            <person name="Kohler A."/>
            <person name="de Oliveira R.R."/>
            <person name="Labutti K."/>
            <person name="Lipzen A."/>
            <person name="Lail K."/>
            <person name="Bauer D."/>
            <person name="Ohm R.A."/>
            <person name="Barry K.W."/>
            <person name="Spatafora J."/>
            <person name="Grigoriev I.V."/>
            <person name="Martin F.M."/>
            <person name="Pujade-Renaud V."/>
        </authorList>
    </citation>
    <scope>NUCLEOTIDE SEQUENCE [LARGE SCALE GENOMIC DNA]</scope>
    <source>
        <strain evidence="1 2">Philippines</strain>
    </source>
</reference>
<evidence type="ECO:0008006" key="3">
    <source>
        <dbReference type="Google" id="ProtNLM"/>
    </source>
</evidence>
<proteinExistence type="predicted"/>
<keyword evidence="2" id="KW-1185">Reference proteome</keyword>
<dbReference type="EMBL" id="KZ678135">
    <property type="protein sequence ID" value="PSN66569.1"/>
    <property type="molecule type" value="Genomic_DNA"/>
</dbReference>